<feature type="compositionally biased region" description="Polar residues" evidence="4">
    <location>
        <begin position="399"/>
        <end position="413"/>
    </location>
</feature>
<dbReference type="SUPFAM" id="SSF54928">
    <property type="entry name" value="RNA-binding domain, RBD"/>
    <property type="match status" value="2"/>
</dbReference>
<gene>
    <name evidence="6" type="primary">RIM4</name>
    <name evidence="6" type="ORF">FIM1_2553</name>
</gene>
<feature type="domain" description="RRM" evidence="5">
    <location>
        <begin position="116"/>
        <end position="195"/>
    </location>
</feature>
<evidence type="ECO:0000313" key="7">
    <source>
        <dbReference type="Proteomes" id="UP000422736"/>
    </source>
</evidence>
<dbReference type="PANTHER" id="PTHR13952:SF6">
    <property type="entry name" value="U11_U12 SMALL NUCLEAR RIBONUCLEOPROTEIN 35 KDA PROTEIN"/>
    <property type="match status" value="1"/>
</dbReference>
<dbReference type="Gene3D" id="3.30.70.330">
    <property type="match status" value="3"/>
</dbReference>
<keyword evidence="3" id="KW-0694">RNA-binding</keyword>
<feature type="compositionally biased region" description="Polar residues" evidence="4">
    <location>
        <begin position="462"/>
        <end position="477"/>
    </location>
</feature>
<name>A0ABX6EW57_KLUMA</name>
<keyword evidence="7" id="KW-1185">Reference proteome</keyword>
<comment type="subcellular location">
    <subcellularLocation>
        <location evidence="1">Nucleus</location>
    </subcellularLocation>
</comment>
<dbReference type="InterPro" id="IPR051183">
    <property type="entry name" value="U1_U11-U12_snRNP_70-35kDa"/>
</dbReference>
<sequence>MSSQVAEGINARIDIDTASNTGKMNTTKDFDEKEYLNHGGDDDTLNKSVINVEKHLKKLHVDHRPLLDNKLTPFLPDQLSEITSESDTESDTDSTNLLEDLSPRAADEPSFSRPSSCIFVASLAASLTDSELNASVTKEFNKYGKIISVKVLRDPANRPYAFVQYASDEDALNALSQAQGTTLNDRNIRCERAKVNRTVFISSSFTNPLESKLTAENVIELMSKFGELEQVVPSRDQMYKKNYYPLEVASSWFVQYAYRDDAIRAYLQMKLNYDYMVEWAQNVEVPPRFNLLLSKAKIGELERLERERLGKQPIFIDNKSIFIGQLNFKVTKPLLLERFSKYGEIETCNLIHKQEQGKCFAFIKYKVAASAATALERENHSVFMDKILHVQIREVSNSRRGSVDSSKSFQGPQLNLAPPPLNIGRRASTGSFNKIMYPLPAHLQSNIPSPYVYASMQEPRRNTINAGSPTYRTTPPNFNHGGDPQSYYNERNHHSHHYYGSKNKTYATKAGNDVDEERTAPEGGMYSRKNQFDKKISNDNEQNTIEEEEDNDYENDEEREADETPFLEHESNSSYTTFSAGTGTFTKHNNSNNTNYGKYHGHKWRRNIDGLRLNRMDPNFYYGPPLYYSMEYCPPSGGPVVPPPSHIMQAPGTHLTGHGPPSQHSPFFYYFPMPPPTPTFTNPFPHDHSGGFNYMDKPAPTHDKEELEY</sequence>
<reference evidence="6 7" key="2">
    <citation type="submission" date="2019-11" db="EMBL/GenBank/DDBJ databases">
        <authorList>
            <person name="Lu H."/>
        </authorList>
    </citation>
    <scope>NUCLEOTIDE SEQUENCE [LARGE SCALE GENOMIC DNA]</scope>
    <source>
        <strain evidence="6 7">FIM1</strain>
    </source>
</reference>
<accession>A0ABX6EW57</accession>
<feature type="region of interest" description="Disordered" evidence="4">
    <location>
        <begin position="399"/>
        <end position="422"/>
    </location>
</feature>
<dbReference type="InterPro" id="IPR035979">
    <property type="entry name" value="RBD_domain_sf"/>
</dbReference>
<proteinExistence type="predicted"/>
<feature type="compositionally biased region" description="Acidic residues" evidence="4">
    <location>
        <begin position="544"/>
        <end position="565"/>
    </location>
</feature>
<dbReference type="InterPro" id="IPR012677">
    <property type="entry name" value="Nucleotide-bd_a/b_plait_sf"/>
</dbReference>
<organism evidence="6 7">
    <name type="scientific">Kluyveromyces marxianus</name>
    <name type="common">Yeast</name>
    <name type="synonym">Candida kefyr</name>
    <dbReference type="NCBI Taxonomy" id="4911"/>
    <lineage>
        <taxon>Eukaryota</taxon>
        <taxon>Fungi</taxon>
        <taxon>Dikarya</taxon>
        <taxon>Ascomycota</taxon>
        <taxon>Saccharomycotina</taxon>
        <taxon>Saccharomycetes</taxon>
        <taxon>Saccharomycetales</taxon>
        <taxon>Saccharomycetaceae</taxon>
        <taxon>Kluyveromyces</taxon>
    </lineage>
</organism>
<dbReference type="InterPro" id="IPR000504">
    <property type="entry name" value="RRM_dom"/>
</dbReference>
<dbReference type="Proteomes" id="UP000422736">
    <property type="component" value="Chromosome 4"/>
</dbReference>
<evidence type="ECO:0000259" key="5">
    <source>
        <dbReference type="PROSITE" id="PS50102"/>
    </source>
</evidence>
<dbReference type="SMART" id="SM00360">
    <property type="entry name" value="RRM"/>
    <property type="match status" value="2"/>
</dbReference>
<feature type="region of interest" description="Disordered" evidence="4">
    <location>
        <begin position="462"/>
        <end position="574"/>
    </location>
</feature>
<evidence type="ECO:0000256" key="3">
    <source>
        <dbReference type="PROSITE-ProRule" id="PRU00176"/>
    </source>
</evidence>
<dbReference type="EMBL" id="CP015057">
    <property type="protein sequence ID" value="QGN15856.1"/>
    <property type="molecule type" value="Genomic_DNA"/>
</dbReference>
<dbReference type="CDD" id="cd00590">
    <property type="entry name" value="RRM_SF"/>
    <property type="match status" value="1"/>
</dbReference>
<evidence type="ECO:0000256" key="4">
    <source>
        <dbReference type="SAM" id="MobiDB-lite"/>
    </source>
</evidence>
<feature type="domain" description="RRM" evidence="5">
    <location>
        <begin position="319"/>
        <end position="395"/>
    </location>
</feature>
<reference evidence="6 7" key="1">
    <citation type="submission" date="2016-03" db="EMBL/GenBank/DDBJ databases">
        <title>How can Kluyveromyces marxianus grow so fast - potential evolutionary course in Saccharomyces Complex revealed by comparative genomics.</title>
        <authorList>
            <person name="Mo W."/>
            <person name="Lu W."/>
            <person name="Yang X."/>
            <person name="Qi J."/>
            <person name="Lv H."/>
        </authorList>
    </citation>
    <scope>NUCLEOTIDE SEQUENCE [LARGE SCALE GENOMIC DNA]</scope>
    <source>
        <strain evidence="6 7">FIM1</strain>
    </source>
</reference>
<evidence type="ECO:0000256" key="1">
    <source>
        <dbReference type="ARBA" id="ARBA00004123"/>
    </source>
</evidence>
<dbReference type="PANTHER" id="PTHR13952">
    <property type="entry name" value="U1 SMALL NUCLEAR RIBONUCLEOPROTEIN 70 KD"/>
    <property type="match status" value="1"/>
</dbReference>
<dbReference type="PROSITE" id="PS50102">
    <property type="entry name" value="RRM"/>
    <property type="match status" value="2"/>
</dbReference>
<keyword evidence="2" id="KW-0539">Nucleus</keyword>
<evidence type="ECO:0000313" key="6">
    <source>
        <dbReference type="EMBL" id="QGN15856.1"/>
    </source>
</evidence>
<protein>
    <submittedName>
        <fullName evidence="6">Meiotic activator RIM4</fullName>
    </submittedName>
</protein>
<evidence type="ECO:0000256" key="2">
    <source>
        <dbReference type="ARBA" id="ARBA00023242"/>
    </source>
</evidence>
<dbReference type="Pfam" id="PF00076">
    <property type="entry name" value="RRM_1"/>
    <property type="match status" value="2"/>
</dbReference>